<dbReference type="GO" id="GO:0022857">
    <property type="term" value="F:transmembrane transporter activity"/>
    <property type="evidence" value="ECO:0007669"/>
    <property type="project" value="InterPro"/>
</dbReference>
<dbReference type="Pfam" id="PF13520">
    <property type="entry name" value="AA_permease_2"/>
    <property type="match status" value="1"/>
</dbReference>
<gene>
    <name evidence="6" type="ORF">ATW55_03140</name>
</gene>
<dbReference type="PANTHER" id="PTHR47547:SF1">
    <property type="entry name" value="ASPARTATE-PROTON SYMPORTER"/>
    <property type="match status" value="1"/>
</dbReference>
<feature type="transmembrane region" description="Helical" evidence="5">
    <location>
        <begin position="43"/>
        <end position="62"/>
    </location>
</feature>
<feature type="transmembrane region" description="Helical" evidence="5">
    <location>
        <begin position="361"/>
        <end position="383"/>
    </location>
</feature>
<dbReference type="PIRSF" id="PIRSF006060">
    <property type="entry name" value="AA_transporter"/>
    <property type="match status" value="1"/>
</dbReference>
<comment type="subcellular location">
    <subcellularLocation>
        <location evidence="1">Membrane</location>
        <topology evidence="1">Multi-pass membrane protein</topology>
    </subcellularLocation>
</comment>
<feature type="transmembrane region" description="Helical" evidence="5">
    <location>
        <begin position="163"/>
        <end position="183"/>
    </location>
</feature>
<feature type="transmembrane region" description="Helical" evidence="5">
    <location>
        <begin position="424"/>
        <end position="442"/>
    </location>
</feature>
<dbReference type="EMBL" id="LPVJ01000051">
    <property type="protein sequence ID" value="KUO95469.1"/>
    <property type="molecule type" value="Genomic_DNA"/>
</dbReference>
<dbReference type="InterPro" id="IPR002293">
    <property type="entry name" value="AA/rel_permease1"/>
</dbReference>
<dbReference type="RefSeq" id="WP_067717314.1">
    <property type="nucleotide sequence ID" value="NZ_LPVJ01000051.1"/>
</dbReference>
<accession>A0A101XQ74</accession>
<protein>
    <submittedName>
        <fullName evidence="6">Aspartate:proton symporter</fullName>
    </submittedName>
</protein>
<feature type="transmembrane region" description="Helical" evidence="5">
    <location>
        <begin position="83"/>
        <end position="101"/>
    </location>
</feature>
<dbReference type="Gene3D" id="1.20.1740.10">
    <property type="entry name" value="Amino acid/polyamine transporter I"/>
    <property type="match status" value="1"/>
</dbReference>
<organism evidence="6 7">
    <name type="scientific">Ferroacidibacillus organovorans</name>
    <dbReference type="NCBI Taxonomy" id="1765683"/>
    <lineage>
        <taxon>Bacteria</taxon>
        <taxon>Bacillati</taxon>
        <taxon>Bacillota</taxon>
        <taxon>Bacilli</taxon>
        <taxon>Bacillales</taxon>
        <taxon>Alicyclobacillaceae</taxon>
        <taxon>Ferroacidibacillus</taxon>
    </lineage>
</organism>
<feature type="transmembrane region" description="Helical" evidence="5">
    <location>
        <begin position="476"/>
        <end position="501"/>
    </location>
</feature>
<dbReference type="PANTHER" id="PTHR47547">
    <property type="match status" value="1"/>
</dbReference>
<feature type="transmembrane region" description="Helical" evidence="5">
    <location>
        <begin position="195"/>
        <end position="215"/>
    </location>
</feature>
<evidence type="ECO:0000313" key="7">
    <source>
        <dbReference type="Proteomes" id="UP000053557"/>
    </source>
</evidence>
<feature type="transmembrane region" description="Helical" evidence="5">
    <location>
        <begin position="235"/>
        <end position="256"/>
    </location>
</feature>
<feature type="transmembrane region" description="Helical" evidence="5">
    <location>
        <begin position="336"/>
        <end position="355"/>
    </location>
</feature>
<keyword evidence="4 5" id="KW-0472">Membrane</keyword>
<name>A0A101XQ74_9BACL</name>
<dbReference type="AlphaFoldDB" id="A0A101XQ74"/>
<feature type="transmembrane region" description="Helical" evidence="5">
    <location>
        <begin position="454"/>
        <end position="470"/>
    </location>
</feature>
<keyword evidence="3 5" id="KW-1133">Transmembrane helix</keyword>
<reference evidence="6 7" key="1">
    <citation type="submission" date="2015-12" db="EMBL/GenBank/DDBJ databases">
        <title>Draft genome sequence of Acidibacillus ferrooxidans ITV001, isolated from a chalcopyrite acid mine drainage site in Brazil.</title>
        <authorList>
            <person name="Dall'Agnol H."/>
            <person name="Nancucheo I."/>
            <person name="Johnson B."/>
            <person name="Oliveira R."/>
            <person name="Leite L."/>
            <person name="Pylro V."/>
            <person name="Nunes G.L."/>
            <person name="Tzotzos G."/>
            <person name="Fernandes G.R."/>
            <person name="Dutra J."/>
            <person name="Orellana S.C."/>
            <person name="Oliveira G."/>
        </authorList>
    </citation>
    <scope>NUCLEOTIDE SEQUENCE [LARGE SCALE GENOMIC DNA]</scope>
    <source>
        <strain evidence="7">ITV01</strain>
    </source>
</reference>
<feature type="transmembrane region" description="Helical" evidence="5">
    <location>
        <begin position="127"/>
        <end position="151"/>
    </location>
</feature>
<sequence length="524" mass="56135">MQSPELKRELSLVDLTFASVGGIIGSGWILASQTATSIAGPAAILSWIIGGVAILLLGLVYTELGAMMPEAGAAIRYPQYSHGTFVSFIMAWAGWLTWVTVAPAEAEAVTQLANAYIPGLYNTQTSLLTPVGLLISAALILIFFLINYYGVKYFARANTALTWFKFLVPLGTALIFLFGAHHYSNFTSQGFASNGFSKVFLAIGTSGIVFSFLGFRQAIELAGEAKNPTRDVPRAVVLSILIGIVVYSALQAAFVAGVPTADAAKGWANVSFDNPWVRLAITLNLGWLALLLKIDGWLSPSGTGLVYTASTGRGLYAMAKNRYMHSWLGKINTRGVPANAMILNMIVGIITLFPSQGWAHIIGFISVTGVFSYLIGPVSAASFRKTAPDLHRPVFLKSMPVVAPIAFIMSGLIVYWSGWNVDQAALYAILAGLVIYVIAFFVNGFSASDISRGIWLVVYIAALLIISYLGDKNFGGIGAIAFPMDIIVIAIVSLICYYWAVASGFETNELKELKKNAGKNSTVA</sequence>
<feature type="transmembrane region" description="Helical" evidence="5">
    <location>
        <begin position="12"/>
        <end position="31"/>
    </location>
</feature>
<evidence type="ECO:0000256" key="2">
    <source>
        <dbReference type="ARBA" id="ARBA00022692"/>
    </source>
</evidence>
<dbReference type="OrthoDB" id="9804700at2"/>
<evidence type="ECO:0000256" key="3">
    <source>
        <dbReference type="ARBA" id="ARBA00022989"/>
    </source>
</evidence>
<evidence type="ECO:0000256" key="5">
    <source>
        <dbReference type="SAM" id="Phobius"/>
    </source>
</evidence>
<evidence type="ECO:0000256" key="4">
    <source>
        <dbReference type="ARBA" id="ARBA00023136"/>
    </source>
</evidence>
<evidence type="ECO:0000256" key="1">
    <source>
        <dbReference type="ARBA" id="ARBA00004141"/>
    </source>
</evidence>
<dbReference type="Proteomes" id="UP000053557">
    <property type="component" value="Unassembled WGS sequence"/>
</dbReference>
<dbReference type="InterPro" id="IPR052962">
    <property type="entry name" value="AA_Transporter_AGT"/>
</dbReference>
<evidence type="ECO:0000313" key="6">
    <source>
        <dbReference type="EMBL" id="KUO95469.1"/>
    </source>
</evidence>
<dbReference type="GO" id="GO:0016020">
    <property type="term" value="C:membrane"/>
    <property type="evidence" value="ECO:0007669"/>
    <property type="project" value="UniProtKB-SubCell"/>
</dbReference>
<feature type="transmembrane region" description="Helical" evidence="5">
    <location>
        <begin position="395"/>
        <end position="418"/>
    </location>
</feature>
<comment type="caution">
    <text evidence="6">The sequence shown here is derived from an EMBL/GenBank/DDBJ whole genome shotgun (WGS) entry which is preliminary data.</text>
</comment>
<keyword evidence="7" id="KW-1185">Reference proteome</keyword>
<keyword evidence="2 5" id="KW-0812">Transmembrane</keyword>
<proteinExistence type="predicted"/>